<dbReference type="Proteomes" id="UP000237271">
    <property type="component" value="Unassembled WGS sequence"/>
</dbReference>
<keyword evidence="2" id="KW-1185">Reference proteome</keyword>
<dbReference type="EMBL" id="NCKW01008405">
    <property type="protein sequence ID" value="POM68101.1"/>
    <property type="molecule type" value="Genomic_DNA"/>
</dbReference>
<evidence type="ECO:0008006" key="3">
    <source>
        <dbReference type="Google" id="ProtNLM"/>
    </source>
</evidence>
<evidence type="ECO:0000313" key="1">
    <source>
        <dbReference type="EMBL" id="POM68101.1"/>
    </source>
</evidence>
<reference evidence="1 2" key="1">
    <citation type="journal article" date="2017" name="Genome Biol. Evol.">
        <title>Phytophthora megakarya and P. palmivora, closely related causal agents of cacao black pod rot, underwent increases in genome sizes and gene numbers by different mechanisms.</title>
        <authorList>
            <person name="Ali S.S."/>
            <person name="Shao J."/>
            <person name="Lary D.J."/>
            <person name="Kronmiller B."/>
            <person name="Shen D."/>
            <person name="Strem M.D."/>
            <person name="Amoako-Attah I."/>
            <person name="Akrofi A.Y."/>
            <person name="Begoude B.A."/>
            <person name="Ten Hoopen G.M."/>
            <person name="Coulibaly K."/>
            <person name="Kebe B.I."/>
            <person name="Melnick R.L."/>
            <person name="Guiltinan M.J."/>
            <person name="Tyler B.M."/>
            <person name="Meinhardt L.W."/>
            <person name="Bailey B.A."/>
        </authorList>
    </citation>
    <scope>NUCLEOTIDE SEQUENCE [LARGE SCALE GENOMIC DNA]</scope>
    <source>
        <strain evidence="2">sbr112.9</strain>
    </source>
</reference>
<accession>A0A2P4XRB9</accession>
<dbReference type="AlphaFoldDB" id="A0A2P4XRB9"/>
<sequence length="139" mass="15748">MNQRDIRAEYTNLVSHVRDAHPNYEAEMRDASAAATGTLVPWVSQKTTNRYSWLRWVVNCNLPFNFCEADETRRFAQLPPVSVDTLYSNMESVTKDVEKAIAEEMPEQFVWILDGWSHGTEHFLAAFACFEGGGSLGKA</sequence>
<proteinExistence type="predicted"/>
<organism evidence="1 2">
    <name type="scientific">Phytophthora palmivora</name>
    <dbReference type="NCBI Taxonomy" id="4796"/>
    <lineage>
        <taxon>Eukaryota</taxon>
        <taxon>Sar</taxon>
        <taxon>Stramenopiles</taxon>
        <taxon>Oomycota</taxon>
        <taxon>Peronosporomycetes</taxon>
        <taxon>Peronosporales</taxon>
        <taxon>Peronosporaceae</taxon>
        <taxon>Phytophthora</taxon>
    </lineage>
</organism>
<name>A0A2P4XRB9_9STRA</name>
<dbReference type="PANTHER" id="PTHR40866:SF1">
    <property type="entry name" value="BED-TYPE DOMAIN-CONTAINING PROTEIN"/>
    <property type="match status" value="1"/>
</dbReference>
<evidence type="ECO:0000313" key="2">
    <source>
        <dbReference type="Proteomes" id="UP000237271"/>
    </source>
</evidence>
<comment type="caution">
    <text evidence="1">The sequence shown here is derived from an EMBL/GenBank/DDBJ whole genome shotgun (WGS) entry which is preliminary data.</text>
</comment>
<gene>
    <name evidence="1" type="ORF">PHPALM_15781</name>
</gene>
<dbReference type="PANTHER" id="PTHR40866">
    <property type="entry name" value="BED-TYPE DOMAIN-CONTAINING PROTEIN"/>
    <property type="match status" value="1"/>
</dbReference>
<protein>
    <recommendedName>
        <fullName evidence="3">DUF659 domain-containing protein</fullName>
    </recommendedName>
</protein>
<dbReference type="OrthoDB" id="125057at2759"/>